<evidence type="ECO:0000313" key="2">
    <source>
        <dbReference type="EMBL" id="TPE63709.1"/>
    </source>
</evidence>
<dbReference type="EMBL" id="VFSU01000011">
    <property type="protein sequence ID" value="TPE63709.1"/>
    <property type="molecule type" value="Genomic_DNA"/>
</dbReference>
<organism evidence="2 3">
    <name type="scientific">Sandaracinobacter neustonicus</name>
    <dbReference type="NCBI Taxonomy" id="1715348"/>
    <lineage>
        <taxon>Bacteria</taxon>
        <taxon>Pseudomonadati</taxon>
        <taxon>Pseudomonadota</taxon>
        <taxon>Alphaproteobacteria</taxon>
        <taxon>Sphingomonadales</taxon>
        <taxon>Sphingosinicellaceae</taxon>
        <taxon>Sandaracinobacter</taxon>
    </lineage>
</organism>
<accession>A0A501XTF7</accession>
<protein>
    <submittedName>
        <fullName evidence="2">DUF3011 domain-containing protein</fullName>
    </submittedName>
</protein>
<dbReference type="InterPro" id="IPR021381">
    <property type="entry name" value="DUF3011"/>
</dbReference>
<dbReference type="AlphaFoldDB" id="A0A501XTF7"/>
<reference evidence="2 3" key="1">
    <citation type="submission" date="2019-06" db="EMBL/GenBank/DDBJ databases">
        <authorList>
            <person name="Lee I."/>
            <person name="Jang G.I."/>
            <person name="Hwang C.Y."/>
        </authorList>
    </citation>
    <scope>NUCLEOTIDE SEQUENCE [LARGE SCALE GENOMIC DNA]</scope>
    <source>
        <strain evidence="2 3">PAMC 28131</strain>
    </source>
</reference>
<dbReference type="Proteomes" id="UP000319897">
    <property type="component" value="Unassembled WGS sequence"/>
</dbReference>
<sequence>MRSISSFTALLALAAPLMLVPAPVPAVFAAAAQSGSVICQSKSNGYNECFAGKWSEPVVVRQLSRTQCVQDDNWGYNPKTKYVWVGSGCSAEFADGGPGGAAGCHGTGCLVDRPDDTPPPPPRRDLYVDGIDRCSSAALAKGRSMGHNPRINRIVDQYPDKDGYHVEGEIRVTRSDGDFDMQFLCLWDGDSATVMFGSGL</sequence>
<dbReference type="OrthoDB" id="5984161at2"/>
<keyword evidence="1" id="KW-0732">Signal</keyword>
<evidence type="ECO:0000313" key="3">
    <source>
        <dbReference type="Proteomes" id="UP000319897"/>
    </source>
</evidence>
<feature type="chain" id="PRO_5021393888" evidence="1">
    <location>
        <begin position="27"/>
        <end position="200"/>
    </location>
</feature>
<keyword evidence="3" id="KW-1185">Reference proteome</keyword>
<dbReference type="Pfam" id="PF11218">
    <property type="entry name" value="DUF3011"/>
    <property type="match status" value="1"/>
</dbReference>
<proteinExistence type="predicted"/>
<comment type="caution">
    <text evidence="2">The sequence shown here is derived from an EMBL/GenBank/DDBJ whole genome shotgun (WGS) entry which is preliminary data.</text>
</comment>
<gene>
    <name evidence="2" type="ORF">FJQ54_02315</name>
</gene>
<evidence type="ECO:0000256" key="1">
    <source>
        <dbReference type="SAM" id="SignalP"/>
    </source>
</evidence>
<feature type="signal peptide" evidence="1">
    <location>
        <begin position="1"/>
        <end position="26"/>
    </location>
</feature>
<dbReference type="RefSeq" id="WP_140926734.1">
    <property type="nucleotide sequence ID" value="NZ_VFSU01000011.1"/>
</dbReference>
<name>A0A501XTF7_9SPHN</name>